<reference evidence="1 2" key="1">
    <citation type="journal article" date="2013" name="PLoS Genet.">
        <title>The genome and development-dependent transcriptomes of Pyronema confluens: a window into fungal evolution.</title>
        <authorList>
            <person name="Traeger S."/>
            <person name="Altegoer F."/>
            <person name="Freitag M."/>
            <person name="Gabaldon T."/>
            <person name="Kempken F."/>
            <person name="Kumar A."/>
            <person name="Marcet-Houben M."/>
            <person name="Poggeler S."/>
            <person name="Stajich J.E."/>
            <person name="Nowrousian M."/>
        </authorList>
    </citation>
    <scope>NUCLEOTIDE SEQUENCE [LARGE SCALE GENOMIC DNA]</scope>
    <source>
        <strain evidence="2">CBS 100304</strain>
        <tissue evidence="1">Vegetative mycelium</tissue>
    </source>
</reference>
<keyword evidence="2" id="KW-1185">Reference proteome</keyword>
<evidence type="ECO:0000313" key="2">
    <source>
        <dbReference type="Proteomes" id="UP000018144"/>
    </source>
</evidence>
<accession>U4LFW8</accession>
<sequence length="380" mass="43942">MRTKVYNPSYDKQKIVDNCKYLFGDDIDPVVPMEPQYDEIVEEQEQSDNGYSYSYRSVQKTYTYVRAVVLDRTHSDTSMLSAAGSRQRALSYSSPTKGTVYLTSNDATNDSTGMQWAMVNLRQLTTELTKDRVAQEVLHNKLKEGVEEKLKCVTAGTDLDDIFKEGLRQQLYQRARASFKRKQEKRKNEIARKMQDMLDTLDDEDEDDDEASMDQILLRVQRPSKNTTSQNNIDWCGEHVSNMIKDCQMKFREELKQQKELTKKFEEIEIAIQKAKDVANQKLLGVQLEHEGVKKIYDETIEGMKQDHAHSNAEKEAFTRDLKEELGAKVQALEKACSSVEKEKGFRKKPEDALDVLHETEMERKQGLAEFKAELQRNLH</sequence>
<gene>
    <name evidence="1" type="ORF">PCON_09825</name>
</gene>
<protein>
    <submittedName>
        <fullName evidence="1">Uncharacterized protein</fullName>
    </submittedName>
</protein>
<proteinExistence type="predicted"/>
<dbReference type="EMBL" id="HF935526">
    <property type="protein sequence ID" value="CCX31009.1"/>
    <property type="molecule type" value="Genomic_DNA"/>
</dbReference>
<dbReference type="AlphaFoldDB" id="U4LFW8"/>
<organism evidence="1 2">
    <name type="scientific">Pyronema omphalodes (strain CBS 100304)</name>
    <name type="common">Pyronema confluens</name>
    <dbReference type="NCBI Taxonomy" id="1076935"/>
    <lineage>
        <taxon>Eukaryota</taxon>
        <taxon>Fungi</taxon>
        <taxon>Dikarya</taxon>
        <taxon>Ascomycota</taxon>
        <taxon>Pezizomycotina</taxon>
        <taxon>Pezizomycetes</taxon>
        <taxon>Pezizales</taxon>
        <taxon>Pyronemataceae</taxon>
        <taxon>Pyronema</taxon>
    </lineage>
</organism>
<dbReference type="Proteomes" id="UP000018144">
    <property type="component" value="Unassembled WGS sequence"/>
</dbReference>
<evidence type="ECO:0000313" key="1">
    <source>
        <dbReference type="EMBL" id="CCX31009.1"/>
    </source>
</evidence>
<name>U4LFW8_PYROM</name>